<dbReference type="Pfam" id="PF02275">
    <property type="entry name" value="CBAH"/>
    <property type="match status" value="1"/>
</dbReference>
<evidence type="ECO:0000259" key="3">
    <source>
        <dbReference type="Pfam" id="PF02275"/>
    </source>
</evidence>
<gene>
    <name evidence="4" type="primary">cbh</name>
    <name evidence="4" type="ORF">KS4_01870</name>
</gene>
<name>A0A517YPL6_9BACT</name>
<dbReference type="PANTHER" id="PTHR35527:SF2">
    <property type="entry name" value="HYDROLASE"/>
    <property type="match status" value="1"/>
</dbReference>
<protein>
    <submittedName>
        <fullName evidence="4">Choloylglycine hydrolase</fullName>
        <ecNumber evidence="4">3.5.1.24</ecNumber>
    </submittedName>
</protein>
<dbReference type="SUPFAM" id="SSF56235">
    <property type="entry name" value="N-terminal nucleophile aminohydrolases (Ntn hydrolases)"/>
    <property type="match status" value="1"/>
</dbReference>
<dbReference type="InterPro" id="IPR052193">
    <property type="entry name" value="Peptidase_C59"/>
</dbReference>
<keyword evidence="5" id="KW-1185">Reference proteome</keyword>
<proteinExistence type="inferred from homology"/>
<dbReference type="KEGG" id="pcor:KS4_01870"/>
<dbReference type="Gene3D" id="3.60.60.10">
    <property type="entry name" value="Penicillin V Acylase, Chain A"/>
    <property type="match status" value="1"/>
</dbReference>
<sequence length="372" mass="41577">MNREVFTFGVVVMLLIVLALLGTSTNACTEFLVSSVDGGHVVGRSMEFGIDLESELVIQSRGDVFEMPRVEGKVGMSWKNEFGYAYLNGRESEVVADGMNERGLSVGCLYLPGYAKYQEARGGDAKRSIPNDLLGHWLLGNFSDVDEIKEAISDVVVYGRVVDWVGSILPLHYSVYDRRGKGIVIEYTDGQLQVFENRVGVLTNSPPFDWQLENLQNFLGLKAWNPEPERMGDMVVKPAGQGFGLLGLPGDYSPPSRFARILVLREAAVDVANTESGVGLAVHLLNTVDIAKGMVRPAKEDRQDDFDYTQWIVIKALNEKRLYYRTYSSISLYMVDLSKVDFKEGLKRRVLKLSKEPVVIDQTWRMLKDAGE</sequence>
<reference evidence="4 5" key="1">
    <citation type="submission" date="2019-02" db="EMBL/GenBank/DDBJ databases">
        <title>Deep-cultivation of Planctomycetes and their phenomic and genomic characterization uncovers novel biology.</title>
        <authorList>
            <person name="Wiegand S."/>
            <person name="Jogler M."/>
            <person name="Boedeker C."/>
            <person name="Pinto D."/>
            <person name="Vollmers J."/>
            <person name="Rivas-Marin E."/>
            <person name="Kohn T."/>
            <person name="Peeters S.H."/>
            <person name="Heuer A."/>
            <person name="Rast P."/>
            <person name="Oberbeckmann S."/>
            <person name="Bunk B."/>
            <person name="Jeske O."/>
            <person name="Meyerdierks A."/>
            <person name="Storesund J.E."/>
            <person name="Kallscheuer N."/>
            <person name="Luecker S."/>
            <person name="Lage O.M."/>
            <person name="Pohl T."/>
            <person name="Merkel B.J."/>
            <person name="Hornburger P."/>
            <person name="Mueller R.-W."/>
            <person name="Bruemmer F."/>
            <person name="Labrenz M."/>
            <person name="Spormann A.M."/>
            <person name="Op den Camp H."/>
            <person name="Overmann J."/>
            <person name="Amann R."/>
            <person name="Jetten M.S.M."/>
            <person name="Mascher T."/>
            <person name="Medema M.H."/>
            <person name="Devos D.P."/>
            <person name="Kaster A.-K."/>
            <person name="Ovreas L."/>
            <person name="Rohde M."/>
            <person name="Galperin M.Y."/>
            <person name="Jogler C."/>
        </authorList>
    </citation>
    <scope>NUCLEOTIDE SEQUENCE [LARGE SCALE GENOMIC DNA]</scope>
    <source>
        <strain evidence="4 5">KS4</strain>
    </source>
</reference>
<dbReference type="RefSeq" id="WP_145073269.1">
    <property type="nucleotide sequence ID" value="NZ_CP036425.1"/>
</dbReference>
<feature type="domain" description="Choloylglycine hydrolase/NAAA C-terminal" evidence="3">
    <location>
        <begin position="28"/>
        <end position="341"/>
    </location>
</feature>
<dbReference type="GO" id="GO:0045302">
    <property type="term" value="F:choloylglycine hydrolase activity"/>
    <property type="evidence" value="ECO:0007669"/>
    <property type="project" value="UniProtKB-EC"/>
</dbReference>
<keyword evidence="2 4" id="KW-0378">Hydrolase</keyword>
<dbReference type="OrthoDB" id="9794717at2"/>
<dbReference type="EMBL" id="CP036425">
    <property type="protein sequence ID" value="QDU32158.1"/>
    <property type="molecule type" value="Genomic_DNA"/>
</dbReference>
<organism evidence="4 5">
    <name type="scientific">Poriferisphaera corsica</name>
    <dbReference type="NCBI Taxonomy" id="2528020"/>
    <lineage>
        <taxon>Bacteria</taxon>
        <taxon>Pseudomonadati</taxon>
        <taxon>Planctomycetota</taxon>
        <taxon>Phycisphaerae</taxon>
        <taxon>Phycisphaerales</taxon>
        <taxon>Phycisphaeraceae</taxon>
        <taxon>Poriferisphaera</taxon>
    </lineage>
</organism>
<comment type="similarity">
    <text evidence="1">Belongs to the peptidase C59 family.</text>
</comment>
<evidence type="ECO:0000313" key="4">
    <source>
        <dbReference type="EMBL" id="QDU32158.1"/>
    </source>
</evidence>
<dbReference type="AlphaFoldDB" id="A0A517YPL6"/>
<evidence type="ECO:0000256" key="1">
    <source>
        <dbReference type="ARBA" id="ARBA00006625"/>
    </source>
</evidence>
<dbReference type="InterPro" id="IPR029132">
    <property type="entry name" value="CBAH/NAAA_C"/>
</dbReference>
<evidence type="ECO:0000256" key="2">
    <source>
        <dbReference type="ARBA" id="ARBA00022801"/>
    </source>
</evidence>
<dbReference type="Proteomes" id="UP000317369">
    <property type="component" value="Chromosome"/>
</dbReference>
<evidence type="ECO:0000313" key="5">
    <source>
        <dbReference type="Proteomes" id="UP000317369"/>
    </source>
</evidence>
<dbReference type="InterPro" id="IPR029055">
    <property type="entry name" value="Ntn_hydrolases_N"/>
</dbReference>
<dbReference type="EC" id="3.5.1.24" evidence="4"/>
<dbReference type="PANTHER" id="PTHR35527">
    <property type="entry name" value="CHOLOYLGLYCINE HYDROLASE"/>
    <property type="match status" value="1"/>
</dbReference>
<accession>A0A517YPL6</accession>
<dbReference type="CDD" id="cd00542">
    <property type="entry name" value="Ntn_PVA"/>
    <property type="match status" value="1"/>
</dbReference>